<feature type="compositionally biased region" description="Gly residues" evidence="1">
    <location>
        <begin position="11"/>
        <end position="24"/>
    </location>
</feature>
<proteinExistence type="predicted"/>
<feature type="region of interest" description="Disordered" evidence="1">
    <location>
        <begin position="1"/>
        <end position="24"/>
    </location>
</feature>
<keyword evidence="3" id="KW-1185">Reference proteome</keyword>
<organism evidence="2 3">
    <name type="scientific">Stephania japonica</name>
    <dbReference type="NCBI Taxonomy" id="461633"/>
    <lineage>
        <taxon>Eukaryota</taxon>
        <taxon>Viridiplantae</taxon>
        <taxon>Streptophyta</taxon>
        <taxon>Embryophyta</taxon>
        <taxon>Tracheophyta</taxon>
        <taxon>Spermatophyta</taxon>
        <taxon>Magnoliopsida</taxon>
        <taxon>Ranunculales</taxon>
        <taxon>Menispermaceae</taxon>
        <taxon>Menispermoideae</taxon>
        <taxon>Cissampelideae</taxon>
        <taxon>Stephania</taxon>
    </lineage>
</organism>
<gene>
    <name evidence="2" type="ORF">Sjap_018218</name>
</gene>
<dbReference type="AlphaFoldDB" id="A0AAP0I7K8"/>
<evidence type="ECO:0000256" key="1">
    <source>
        <dbReference type="SAM" id="MobiDB-lite"/>
    </source>
</evidence>
<protein>
    <submittedName>
        <fullName evidence="2">Uncharacterized protein</fullName>
    </submittedName>
</protein>
<sequence>MEKELSFGKTLGAGGNVGGKGGSMGQGHKMIWKSPVAMKVWWGFRMVSLDGQDQHNRCITEEMGHSKPCL</sequence>
<name>A0AAP0I7K8_9MAGN</name>
<dbReference type="EMBL" id="JBBNAE010000007">
    <property type="protein sequence ID" value="KAK9110158.1"/>
    <property type="molecule type" value="Genomic_DNA"/>
</dbReference>
<comment type="caution">
    <text evidence="2">The sequence shown here is derived from an EMBL/GenBank/DDBJ whole genome shotgun (WGS) entry which is preliminary data.</text>
</comment>
<accession>A0AAP0I7K8</accession>
<dbReference type="Proteomes" id="UP001417504">
    <property type="component" value="Unassembled WGS sequence"/>
</dbReference>
<evidence type="ECO:0000313" key="2">
    <source>
        <dbReference type="EMBL" id="KAK9110158.1"/>
    </source>
</evidence>
<evidence type="ECO:0000313" key="3">
    <source>
        <dbReference type="Proteomes" id="UP001417504"/>
    </source>
</evidence>
<reference evidence="2 3" key="1">
    <citation type="submission" date="2024-01" db="EMBL/GenBank/DDBJ databases">
        <title>Genome assemblies of Stephania.</title>
        <authorList>
            <person name="Yang L."/>
        </authorList>
    </citation>
    <scope>NUCLEOTIDE SEQUENCE [LARGE SCALE GENOMIC DNA]</scope>
    <source>
        <strain evidence="2">QJT</strain>
        <tissue evidence="2">Leaf</tissue>
    </source>
</reference>